<protein>
    <submittedName>
        <fullName evidence="2">Uncharacterized protein</fullName>
    </submittedName>
</protein>
<evidence type="ECO:0000313" key="3">
    <source>
        <dbReference type="Proteomes" id="UP001266305"/>
    </source>
</evidence>
<organism evidence="2 3">
    <name type="scientific">Saguinus oedipus</name>
    <name type="common">Cotton-top tamarin</name>
    <name type="synonym">Oedipomidas oedipus</name>
    <dbReference type="NCBI Taxonomy" id="9490"/>
    <lineage>
        <taxon>Eukaryota</taxon>
        <taxon>Metazoa</taxon>
        <taxon>Chordata</taxon>
        <taxon>Craniata</taxon>
        <taxon>Vertebrata</taxon>
        <taxon>Euteleostomi</taxon>
        <taxon>Mammalia</taxon>
        <taxon>Eutheria</taxon>
        <taxon>Euarchontoglires</taxon>
        <taxon>Primates</taxon>
        <taxon>Haplorrhini</taxon>
        <taxon>Platyrrhini</taxon>
        <taxon>Cebidae</taxon>
        <taxon>Callitrichinae</taxon>
        <taxon>Saguinus</taxon>
    </lineage>
</organism>
<gene>
    <name evidence="2" type="ORF">P7K49_028588</name>
</gene>
<feature type="region of interest" description="Disordered" evidence="1">
    <location>
        <begin position="44"/>
        <end position="76"/>
    </location>
</feature>
<evidence type="ECO:0000313" key="2">
    <source>
        <dbReference type="EMBL" id="KAK2092060.1"/>
    </source>
</evidence>
<feature type="non-terminal residue" evidence="2">
    <location>
        <position position="76"/>
    </location>
</feature>
<dbReference type="Proteomes" id="UP001266305">
    <property type="component" value="Unassembled WGS sequence"/>
</dbReference>
<proteinExistence type="predicted"/>
<reference evidence="2 3" key="1">
    <citation type="submission" date="2023-05" db="EMBL/GenBank/DDBJ databases">
        <title>B98-5 Cell Line De Novo Hybrid Assembly: An Optical Mapping Approach.</title>
        <authorList>
            <person name="Kananen K."/>
            <person name="Auerbach J.A."/>
            <person name="Kautto E."/>
            <person name="Blachly J.S."/>
        </authorList>
    </citation>
    <scope>NUCLEOTIDE SEQUENCE [LARGE SCALE GENOMIC DNA]</scope>
    <source>
        <strain evidence="2">B95-8</strain>
        <tissue evidence="2">Cell line</tissue>
    </source>
</reference>
<accession>A0ABQ9U4S1</accession>
<comment type="caution">
    <text evidence="2">The sequence shown here is derived from an EMBL/GenBank/DDBJ whole genome shotgun (WGS) entry which is preliminary data.</text>
</comment>
<name>A0ABQ9U4S1_SAGOE</name>
<feature type="compositionally biased region" description="Basic and acidic residues" evidence="1">
    <location>
        <begin position="50"/>
        <end position="63"/>
    </location>
</feature>
<sequence length="76" mass="8344">MDMTITSADFPAQQGTVEASPVSGILGFEAGCLWSRLHYVTEESAGTKYRPREETSHVEEGPQHRAGYSPFVELEA</sequence>
<dbReference type="EMBL" id="JASSZA010000015">
    <property type="protein sequence ID" value="KAK2092060.1"/>
    <property type="molecule type" value="Genomic_DNA"/>
</dbReference>
<evidence type="ECO:0000256" key="1">
    <source>
        <dbReference type="SAM" id="MobiDB-lite"/>
    </source>
</evidence>
<keyword evidence="3" id="KW-1185">Reference proteome</keyword>